<dbReference type="Proteomes" id="UP000198761">
    <property type="component" value="Unassembled WGS sequence"/>
</dbReference>
<protein>
    <recommendedName>
        <fullName evidence="3">N-(5'-phosphoribosyl)anthranilate isomerase</fullName>
    </recommendedName>
</protein>
<dbReference type="EMBL" id="FOCE01000018">
    <property type="protein sequence ID" value="SEO27231.1"/>
    <property type="molecule type" value="Genomic_DNA"/>
</dbReference>
<sequence length="75" mass="8673">MTQISRTTAPQPWIDLIFAAKSAQGGVIRRSIGWVDREIGRDRFLYEVRRRGFHLIMAGDQFVIVCDPRPIQIVF</sequence>
<reference evidence="1 2" key="1">
    <citation type="submission" date="2016-10" db="EMBL/GenBank/DDBJ databases">
        <authorList>
            <person name="de Groot N.N."/>
        </authorList>
    </citation>
    <scope>NUCLEOTIDE SEQUENCE [LARGE SCALE GENOMIC DNA]</scope>
    <source>
        <strain evidence="1 2">DSM 3857</strain>
    </source>
</reference>
<dbReference type="OrthoDB" id="7867818at2"/>
<dbReference type="STRING" id="933059.SAMN04488103_11821"/>
<evidence type="ECO:0000313" key="2">
    <source>
        <dbReference type="Proteomes" id="UP000198761"/>
    </source>
</evidence>
<proteinExistence type="predicted"/>
<gene>
    <name evidence="1" type="ORF">SAMN04488103_11821</name>
</gene>
<evidence type="ECO:0008006" key="3">
    <source>
        <dbReference type="Google" id="ProtNLM"/>
    </source>
</evidence>
<keyword evidence="2" id="KW-1185">Reference proteome</keyword>
<dbReference type="AlphaFoldDB" id="A0A1H8NC01"/>
<dbReference type="RefSeq" id="WP_091303626.1">
    <property type="nucleotide sequence ID" value="NZ_FOCE01000018.1"/>
</dbReference>
<name>A0A1H8NC01_9RHOB</name>
<evidence type="ECO:0000313" key="1">
    <source>
        <dbReference type="EMBL" id="SEO27231.1"/>
    </source>
</evidence>
<accession>A0A1H8NC01</accession>
<organism evidence="1 2">
    <name type="scientific">Gemmobacter aquatilis</name>
    <dbReference type="NCBI Taxonomy" id="933059"/>
    <lineage>
        <taxon>Bacteria</taxon>
        <taxon>Pseudomonadati</taxon>
        <taxon>Pseudomonadota</taxon>
        <taxon>Alphaproteobacteria</taxon>
        <taxon>Rhodobacterales</taxon>
        <taxon>Paracoccaceae</taxon>
        <taxon>Gemmobacter</taxon>
    </lineage>
</organism>